<feature type="domain" description="Fe/B12 periplasmic-binding" evidence="7">
    <location>
        <begin position="41"/>
        <end position="298"/>
    </location>
</feature>
<dbReference type="PROSITE" id="PS50983">
    <property type="entry name" value="FE_B12_PBP"/>
    <property type="match status" value="1"/>
</dbReference>
<dbReference type="GO" id="GO:0030288">
    <property type="term" value="C:outer membrane-bounded periplasmic space"/>
    <property type="evidence" value="ECO:0007669"/>
    <property type="project" value="TreeGrafter"/>
</dbReference>
<evidence type="ECO:0000313" key="8">
    <source>
        <dbReference type="EMBL" id="SLN24996.1"/>
    </source>
</evidence>
<evidence type="ECO:0000256" key="6">
    <source>
        <dbReference type="SAM" id="SignalP"/>
    </source>
</evidence>
<accession>A0A1X6YM45</accession>
<keyword evidence="4" id="KW-0406">Ion transport</keyword>
<gene>
    <name evidence="8" type="primary">yclQ_2</name>
    <name evidence="8" type="ORF">PSM7751_00877</name>
</gene>
<comment type="similarity">
    <text evidence="2">Belongs to the bacterial solute-binding protein 8 family.</text>
</comment>
<evidence type="ECO:0000256" key="2">
    <source>
        <dbReference type="ARBA" id="ARBA00008814"/>
    </source>
</evidence>
<evidence type="ECO:0000256" key="5">
    <source>
        <dbReference type="ARBA" id="ARBA00022729"/>
    </source>
</evidence>
<evidence type="ECO:0000256" key="4">
    <source>
        <dbReference type="ARBA" id="ARBA00022496"/>
    </source>
</evidence>
<keyword evidence="5 6" id="KW-0732">Signal</keyword>
<dbReference type="EMBL" id="FWFN01000002">
    <property type="protein sequence ID" value="SLN24996.1"/>
    <property type="molecule type" value="Genomic_DNA"/>
</dbReference>
<protein>
    <submittedName>
        <fullName evidence="8">Putative ABC transporter solute-binding protein YclQ</fullName>
    </submittedName>
</protein>
<dbReference type="PANTHER" id="PTHR30532:SF28">
    <property type="entry name" value="PETROBACTIN-BINDING PROTEIN YCLQ"/>
    <property type="match status" value="1"/>
</dbReference>
<reference evidence="8 9" key="1">
    <citation type="submission" date="2017-03" db="EMBL/GenBank/DDBJ databases">
        <authorList>
            <person name="Afonso C.L."/>
            <person name="Miller P.J."/>
            <person name="Scott M.A."/>
            <person name="Spackman E."/>
            <person name="Goraichik I."/>
            <person name="Dimitrov K.M."/>
            <person name="Suarez D.L."/>
            <person name="Swayne D.E."/>
        </authorList>
    </citation>
    <scope>NUCLEOTIDE SEQUENCE [LARGE SCALE GENOMIC DNA]</scope>
    <source>
        <strain evidence="8 9">CECT 7751</strain>
    </source>
</reference>
<dbReference type="InterPro" id="IPR051313">
    <property type="entry name" value="Bact_iron-sidero_bind"/>
</dbReference>
<comment type="subcellular location">
    <subcellularLocation>
        <location evidence="1">Cell envelope</location>
    </subcellularLocation>
</comment>
<feature type="signal peptide" evidence="6">
    <location>
        <begin position="1"/>
        <end position="21"/>
    </location>
</feature>
<name>A0A1X6YM45_9RHOB</name>
<dbReference type="Gene3D" id="3.40.50.1980">
    <property type="entry name" value="Nitrogenase molybdenum iron protein domain"/>
    <property type="match status" value="2"/>
</dbReference>
<evidence type="ECO:0000259" key="7">
    <source>
        <dbReference type="PROSITE" id="PS50983"/>
    </source>
</evidence>
<dbReference type="AlphaFoldDB" id="A0A1X6YM45"/>
<organism evidence="8 9">
    <name type="scientific">Pseudooceanicola marinus</name>
    <dbReference type="NCBI Taxonomy" id="396013"/>
    <lineage>
        <taxon>Bacteria</taxon>
        <taxon>Pseudomonadati</taxon>
        <taxon>Pseudomonadota</taxon>
        <taxon>Alphaproteobacteria</taxon>
        <taxon>Rhodobacterales</taxon>
        <taxon>Paracoccaceae</taxon>
        <taxon>Pseudooceanicola</taxon>
    </lineage>
</organism>
<dbReference type="GO" id="GO:1901678">
    <property type="term" value="P:iron coordination entity transport"/>
    <property type="evidence" value="ECO:0007669"/>
    <property type="project" value="UniProtKB-ARBA"/>
</dbReference>
<dbReference type="CDD" id="cd01140">
    <property type="entry name" value="FatB"/>
    <property type="match status" value="1"/>
</dbReference>
<keyword evidence="9" id="KW-1185">Reference proteome</keyword>
<dbReference type="PANTHER" id="PTHR30532">
    <property type="entry name" value="IRON III DICITRATE-BINDING PERIPLASMIC PROTEIN"/>
    <property type="match status" value="1"/>
</dbReference>
<sequence>MTRIALLALSTCLALATAAQAETVTIQTFPGSAEVETQPETTFVYDMAALDTLDALGVPGLTAISDTYLAYLSDYAGDIGTLFEPDFEAINAAQPDLVILGGRSQPHLEDVQRIVPSIDMTIWGDDIIGQGLDRLEAYGRIWGLEDEAAALRQKVDNAVAATTRAAEGKGDALIVLTNGPKVSVYGRGSRFGWLHDLSGLEEAAGDLTAETHGEAVSFEYLREIDPDWLLVIDRMAAIGGDGPSARATLDNALMRETKAWQADQVIYLDAGPLYIAGGGVQSTLQTLETLRSALAAGED</sequence>
<dbReference type="InterPro" id="IPR033870">
    <property type="entry name" value="FatB"/>
</dbReference>
<dbReference type="RefSeq" id="WP_085886792.1">
    <property type="nucleotide sequence ID" value="NZ_FWFN01000002.1"/>
</dbReference>
<evidence type="ECO:0000313" key="9">
    <source>
        <dbReference type="Proteomes" id="UP000193963"/>
    </source>
</evidence>
<dbReference type="InterPro" id="IPR002491">
    <property type="entry name" value="ABC_transptr_periplasmic_BD"/>
</dbReference>
<feature type="chain" id="PRO_5012846722" evidence="6">
    <location>
        <begin position="22"/>
        <end position="299"/>
    </location>
</feature>
<proteinExistence type="inferred from homology"/>
<dbReference type="OrthoDB" id="63946at2"/>
<dbReference type="Pfam" id="PF01497">
    <property type="entry name" value="Peripla_BP_2"/>
    <property type="match status" value="1"/>
</dbReference>
<evidence type="ECO:0000256" key="3">
    <source>
        <dbReference type="ARBA" id="ARBA00022448"/>
    </source>
</evidence>
<keyword evidence="4" id="KW-0408">Iron</keyword>
<evidence type="ECO:0000256" key="1">
    <source>
        <dbReference type="ARBA" id="ARBA00004196"/>
    </source>
</evidence>
<dbReference type="Proteomes" id="UP000193963">
    <property type="component" value="Unassembled WGS sequence"/>
</dbReference>
<keyword evidence="3" id="KW-0813">Transport</keyword>
<keyword evidence="4" id="KW-0410">Iron transport</keyword>
<dbReference type="SUPFAM" id="SSF53807">
    <property type="entry name" value="Helical backbone' metal receptor"/>
    <property type="match status" value="1"/>
</dbReference>